<organism evidence="2 3">
    <name type="scientific">Lentilactobacillus farraginis DSM 18382 = JCM 14108</name>
    <dbReference type="NCBI Taxonomy" id="1423743"/>
    <lineage>
        <taxon>Bacteria</taxon>
        <taxon>Bacillati</taxon>
        <taxon>Bacillota</taxon>
        <taxon>Bacilli</taxon>
        <taxon>Lactobacillales</taxon>
        <taxon>Lactobacillaceae</taxon>
        <taxon>Lentilactobacillus</taxon>
    </lineage>
</organism>
<reference evidence="2" key="1">
    <citation type="journal article" date="2014" name="Genome Announc.">
        <title>Draft Genome Sequences of Two Lactobacillus Strains, L. farraginis JCM 14108T and L. composti JCM 14202T, Isolated from Compost of Distilled Shochu Residue.</title>
        <authorList>
            <person name="Yuki M."/>
            <person name="Oshima K."/>
            <person name="Suda W."/>
            <person name="Kitahara M."/>
            <person name="Kitamura K."/>
            <person name="Iida T."/>
            <person name="Hattori M."/>
            <person name="Ohkuma M."/>
        </authorList>
    </citation>
    <scope>NUCLEOTIDE SEQUENCE [LARGE SCALE GENOMIC DNA]</scope>
    <source>
        <strain evidence="2">JCM 14108</strain>
    </source>
</reference>
<accession>X0PC32</accession>
<evidence type="ECO:0000313" key="3">
    <source>
        <dbReference type="Proteomes" id="UP000019488"/>
    </source>
</evidence>
<comment type="caution">
    <text evidence="2">The sequence shown here is derived from an EMBL/GenBank/DDBJ whole genome shotgun (WGS) entry which is preliminary data.</text>
</comment>
<evidence type="ECO:0000256" key="1">
    <source>
        <dbReference type="SAM" id="Phobius"/>
    </source>
</evidence>
<name>X0PC32_9LACO</name>
<proteinExistence type="predicted"/>
<feature type="transmembrane region" description="Helical" evidence="1">
    <location>
        <begin position="24"/>
        <end position="43"/>
    </location>
</feature>
<dbReference type="EMBL" id="BAKI01000045">
    <property type="protein sequence ID" value="GAF37758.1"/>
    <property type="molecule type" value="Genomic_DNA"/>
</dbReference>
<keyword evidence="1" id="KW-1133">Transmembrane helix</keyword>
<dbReference type="AlphaFoldDB" id="X0PC32"/>
<evidence type="ECO:0000313" key="2">
    <source>
        <dbReference type="EMBL" id="GAF37758.1"/>
    </source>
</evidence>
<keyword evidence="1" id="KW-0812">Transmembrane</keyword>
<dbReference type="Proteomes" id="UP000019488">
    <property type="component" value="Unassembled WGS sequence"/>
</dbReference>
<sequence length="48" mass="5520">MMNYPNQVISPSLKHMTLLSTNELLIGSLVYMVIFLGISYSVFKRRNV</sequence>
<protein>
    <submittedName>
        <fullName evidence="2">Membrane spanning protein</fullName>
    </submittedName>
</protein>
<gene>
    <name evidence="2" type="ORF">JCM14108_2816</name>
</gene>
<keyword evidence="1" id="KW-0472">Membrane</keyword>